<evidence type="ECO:0000256" key="1">
    <source>
        <dbReference type="ARBA" id="ARBA00000085"/>
    </source>
</evidence>
<dbReference type="InterPro" id="IPR050428">
    <property type="entry name" value="TCS_sensor_his_kinase"/>
</dbReference>
<evidence type="ECO:0000259" key="11">
    <source>
        <dbReference type="PROSITE" id="PS50109"/>
    </source>
</evidence>
<keyword evidence="4" id="KW-0597">Phosphoprotein</keyword>
<dbReference type="SUPFAM" id="SSF55874">
    <property type="entry name" value="ATPase domain of HSP90 chaperone/DNA topoisomerase II/histidine kinase"/>
    <property type="match status" value="1"/>
</dbReference>
<keyword evidence="8" id="KW-1133">Transmembrane helix</keyword>
<reference evidence="12 13" key="1">
    <citation type="submission" date="2021-01" db="EMBL/GenBank/DDBJ databases">
        <title>Whole genome shotgun sequence of Planotetraspora mira NBRC 15435.</title>
        <authorList>
            <person name="Komaki H."/>
            <person name="Tamura T."/>
        </authorList>
    </citation>
    <scope>NUCLEOTIDE SEQUENCE [LARGE SCALE GENOMIC DNA]</scope>
    <source>
        <strain evidence="12 13">NBRC 15435</strain>
    </source>
</reference>
<dbReference type="GO" id="GO:0000155">
    <property type="term" value="F:phosphorelay sensor kinase activity"/>
    <property type="evidence" value="ECO:0007669"/>
    <property type="project" value="InterPro"/>
</dbReference>
<evidence type="ECO:0000256" key="3">
    <source>
        <dbReference type="ARBA" id="ARBA00012438"/>
    </source>
</evidence>
<dbReference type="SMART" id="SM00387">
    <property type="entry name" value="HATPase_c"/>
    <property type="match status" value="1"/>
</dbReference>
<dbReference type="Gene3D" id="3.30.565.10">
    <property type="entry name" value="Histidine kinase-like ATPase, C-terminal domain"/>
    <property type="match status" value="1"/>
</dbReference>
<dbReference type="PRINTS" id="PR00344">
    <property type="entry name" value="BCTRLSENSOR"/>
</dbReference>
<comment type="caution">
    <text evidence="12">The sequence shown here is derived from an EMBL/GenBank/DDBJ whole genome shotgun (WGS) entry which is preliminary data.</text>
</comment>
<dbReference type="InterPro" id="IPR036890">
    <property type="entry name" value="HATPase_C_sf"/>
</dbReference>
<dbReference type="GO" id="GO:0005886">
    <property type="term" value="C:plasma membrane"/>
    <property type="evidence" value="ECO:0007669"/>
    <property type="project" value="UniProtKB-SubCell"/>
</dbReference>
<dbReference type="EC" id="2.7.13.3" evidence="3"/>
<dbReference type="InterPro" id="IPR003594">
    <property type="entry name" value="HATPase_dom"/>
</dbReference>
<organism evidence="12 13">
    <name type="scientific">Planotetraspora mira</name>
    <dbReference type="NCBI Taxonomy" id="58121"/>
    <lineage>
        <taxon>Bacteria</taxon>
        <taxon>Bacillati</taxon>
        <taxon>Actinomycetota</taxon>
        <taxon>Actinomycetes</taxon>
        <taxon>Streptosporangiales</taxon>
        <taxon>Streptosporangiaceae</taxon>
        <taxon>Planotetraspora</taxon>
    </lineage>
</organism>
<dbReference type="Gene3D" id="1.10.287.130">
    <property type="match status" value="1"/>
</dbReference>
<dbReference type="InterPro" id="IPR005467">
    <property type="entry name" value="His_kinase_dom"/>
</dbReference>
<dbReference type="CDD" id="cd00075">
    <property type="entry name" value="HATPase"/>
    <property type="match status" value="1"/>
</dbReference>
<proteinExistence type="predicted"/>
<dbReference type="CDD" id="cd00082">
    <property type="entry name" value="HisKA"/>
    <property type="match status" value="1"/>
</dbReference>
<keyword evidence="7" id="KW-0418">Kinase</keyword>
<dbReference type="EMBL" id="BOOO01000017">
    <property type="protein sequence ID" value="GII30171.1"/>
    <property type="molecule type" value="Genomic_DNA"/>
</dbReference>
<evidence type="ECO:0000256" key="9">
    <source>
        <dbReference type="ARBA" id="ARBA00023012"/>
    </source>
</evidence>
<evidence type="ECO:0000256" key="10">
    <source>
        <dbReference type="ARBA" id="ARBA00023136"/>
    </source>
</evidence>
<evidence type="ECO:0000313" key="12">
    <source>
        <dbReference type="EMBL" id="GII30171.1"/>
    </source>
</evidence>
<dbReference type="PANTHER" id="PTHR45436:SF5">
    <property type="entry name" value="SENSOR HISTIDINE KINASE TRCS"/>
    <property type="match status" value="1"/>
</dbReference>
<keyword evidence="5" id="KW-0808">Transferase</keyword>
<dbReference type="AlphaFoldDB" id="A0A8J3X7C8"/>
<evidence type="ECO:0000256" key="8">
    <source>
        <dbReference type="ARBA" id="ARBA00022989"/>
    </source>
</evidence>
<evidence type="ECO:0000313" key="13">
    <source>
        <dbReference type="Proteomes" id="UP000650628"/>
    </source>
</evidence>
<dbReference type="SMART" id="SM00388">
    <property type="entry name" value="HisKA"/>
    <property type="match status" value="1"/>
</dbReference>
<dbReference type="RefSeq" id="WP_203954135.1">
    <property type="nucleotide sequence ID" value="NZ_BOOO01000017.1"/>
</dbReference>
<feature type="domain" description="Histidine kinase" evidence="11">
    <location>
        <begin position="21"/>
        <end position="228"/>
    </location>
</feature>
<dbReference type="PANTHER" id="PTHR45436">
    <property type="entry name" value="SENSOR HISTIDINE KINASE YKOH"/>
    <property type="match status" value="1"/>
</dbReference>
<gene>
    <name evidence="12" type="ORF">Pmi06nite_36130</name>
</gene>
<evidence type="ECO:0000256" key="4">
    <source>
        <dbReference type="ARBA" id="ARBA00022553"/>
    </source>
</evidence>
<keyword evidence="6" id="KW-0812">Transmembrane</keyword>
<keyword evidence="13" id="KW-1185">Reference proteome</keyword>
<dbReference type="Proteomes" id="UP000650628">
    <property type="component" value="Unassembled WGS sequence"/>
</dbReference>
<dbReference type="InterPro" id="IPR004358">
    <property type="entry name" value="Sig_transdc_His_kin-like_C"/>
</dbReference>
<keyword evidence="10" id="KW-0472">Membrane</keyword>
<comment type="subcellular location">
    <subcellularLocation>
        <location evidence="2">Cell membrane</location>
    </subcellularLocation>
</comment>
<dbReference type="InterPro" id="IPR036097">
    <property type="entry name" value="HisK_dim/P_sf"/>
</dbReference>
<dbReference type="PROSITE" id="PS50109">
    <property type="entry name" value="HIS_KIN"/>
    <property type="match status" value="1"/>
</dbReference>
<sequence length="233" mass="24806">MNTTGAGSPTEGDLAQRWFAAASHEVRTPLAGLRAELEEARLNPGQTELPQVLDAALRSVDRLEAIVADLFLLAQIAEGTWAGHQPVDLSAVARVHAVVPAAGPEVQLRAADPVIVDAAPTLLDRLVANLLENARRYAQQAIQIQVRRHGSTAELIVTDDGPGIPAPDRERVFERFFRLDSARCRRRGGAGLGLAVARDIAHAHNGTLHVEDAAGAGARFVLRLPATGQAACR</sequence>
<evidence type="ECO:0000256" key="5">
    <source>
        <dbReference type="ARBA" id="ARBA00022679"/>
    </source>
</evidence>
<dbReference type="Pfam" id="PF00512">
    <property type="entry name" value="HisKA"/>
    <property type="match status" value="1"/>
</dbReference>
<evidence type="ECO:0000256" key="7">
    <source>
        <dbReference type="ARBA" id="ARBA00022777"/>
    </source>
</evidence>
<accession>A0A8J3X7C8</accession>
<keyword evidence="9" id="KW-0902">Two-component regulatory system</keyword>
<dbReference type="Pfam" id="PF02518">
    <property type="entry name" value="HATPase_c"/>
    <property type="match status" value="1"/>
</dbReference>
<dbReference type="InterPro" id="IPR003661">
    <property type="entry name" value="HisK_dim/P_dom"/>
</dbReference>
<comment type="catalytic activity">
    <reaction evidence="1">
        <text>ATP + protein L-histidine = ADP + protein N-phospho-L-histidine.</text>
        <dbReference type="EC" id="2.7.13.3"/>
    </reaction>
</comment>
<dbReference type="SUPFAM" id="SSF47384">
    <property type="entry name" value="Homodimeric domain of signal transducing histidine kinase"/>
    <property type="match status" value="1"/>
</dbReference>
<name>A0A8J3X7C8_9ACTN</name>
<evidence type="ECO:0000256" key="6">
    <source>
        <dbReference type="ARBA" id="ARBA00022692"/>
    </source>
</evidence>
<protein>
    <recommendedName>
        <fullName evidence="3">histidine kinase</fullName>
        <ecNumber evidence="3">2.7.13.3</ecNumber>
    </recommendedName>
</protein>
<evidence type="ECO:0000256" key="2">
    <source>
        <dbReference type="ARBA" id="ARBA00004236"/>
    </source>
</evidence>